<comment type="subcellular location">
    <subcellularLocation>
        <location evidence="1">Membrane</location>
    </subcellularLocation>
</comment>
<dbReference type="PANTHER" id="PTHR37820:SF1">
    <property type="entry name" value="CELL DIVISION PROTEIN FTSQ"/>
    <property type="match status" value="1"/>
</dbReference>
<sequence>MRRAARERRRFERAEVRRFTRRARNRNIGFAVAGALLATVIGLIFAAVYSPILALRTITVDGTSRIDAAEVQTAVEGQLGTPLALLDHDAITKDLTVFPLIRSYVTEIVPPDTLRIHITERAPVGSVKAGAIYELVDPAGIVLQQSAERIAGVPILNVPSGDLTGPAFSSMVAVLLALPPETLAQVDSVTASTQDDVALVLTGVGQGVTWGSADDSVRKASLLKALIGLTDPNQPGVFDVSAPGNGIFRPS</sequence>
<evidence type="ECO:0000313" key="10">
    <source>
        <dbReference type="EMBL" id="SOE69212.1"/>
    </source>
</evidence>
<feature type="domain" description="POTRA" evidence="9">
    <location>
        <begin position="53"/>
        <end position="121"/>
    </location>
</feature>
<evidence type="ECO:0000256" key="5">
    <source>
        <dbReference type="ARBA" id="ARBA00022989"/>
    </source>
</evidence>
<keyword evidence="4 8" id="KW-0812">Transmembrane</keyword>
<evidence type="ECO:0000256" key="8">
    <source>
        <dbReference type="SAM" id="Phobius"/>
    </source>
</evidence>
<keyword evidence="6 8" id="KW-0472">Membrane</keyword>
<evidence type="ECO:0000256" key="4">
    <source>
        <dbReference type="ARBA" id="ARBA00022692"/>
    </source>
</evidence>
<evidence type="ECO:0000256" key="6">
    <source>
        <dbReference type="ARBA" id="ARBA00023136"/>
    </source>
</evidence>
<dbReference type="EMBL" id="OCST01000004">
    <property type="protein sequence ID" value="SOE69212.1"/>
    <property type="molecule type" value="Genomic_DNA"/>
</dbReference>
<dbReference type="PANTHER" id="PTHR37820">
    <property type="entry name" value="CELL DIVISION PROTEIN DIVIB"/>
    <property type="match status" value="1"/>
</dbReference>
<keyword evidence="3 10" id="KW-0132">Cell division</keyword>
<dbReference type="Pfam" id="PF08478">
    <property type="entry name" value="POTRA_1"/>
    <property type="match status" value="1"/>
</dbReference>
<keyword evidence="5 8" id="KW-1133">Transmembrane helix</keyword>
<dbReference type="AlphaFoldDB" id="A0A2C8ZUJ0"/>
<evidence type="ECO:0000256" key="2">
    <source>
        <dbReference type="ARBA" id="ARBA00022475"/>
    </source>
</evidence>
<evidence type="ECO:0000256" key="7">
    <source>
        <dbReference type="ARBA" id="ARBA00023306"/>
    </source>
</evidence>
<dbReference type="Proteomes" id="UP000219440">
    <property type="component" value="Unassembled WGS sequence"/>
</dbReference>
<name>A0A2C8ZUJ0_9MICO</name>
<dbReference type="GO" id="GO:0051301">
    <property type="term" value="P:cell division"/>
    <property type="evidence" value="ECO:0007669"/>
    <property type="project" value="UniProtKB-KW"/>
</dbReference>
<evidence type="ECO:0000256" key="1">
    <source>
        <dbReference type="ARBA" id="ARBA00004370"/>
    </source>
</evidence>
<dbReference type="InterPro" id="IPR034746">
    <property type="entry name" value="POTRA"/>
</dbReference>
<evidence type="ECO:0000256" key="3">
    <source>
        <dbReference type="ARBA" id="ARBA00022618"/>
    </source>
</evidence>
<keyword evidence="2" id="KW-1003">Cell membrane</keyword>
<evidence type="ECO:0000259" key="9">
    <source>
        <dbReference type="PROSITE" id="PS51779"/>
    </source>
</evidence>
<proteinExistence type="predicted"/>
<dbReference type="OrthoDB" id="4793367at2"/>
<dbReference type="GO" id="GO:0005886">
    <property type="term" value="C:plasma membrane"/>
    <property type="evidence" value="ECO:0007669"/>
    <property type="project" value="TreeGrafter"/>
</dbReference>
<reference evidence="10 11" key="1">
    <citation type="submission" date="2017-09" db="EMBL/GenBank/DDBJ databases">
        <authorList>
            <person name="Ehlers B."/>
            <person name="Leendertz F.H."/>
        </authorList>
    </citation>
    <scope>NUCLEOTIDE SEQUENCE [LARGE SCALE GENOMIC DNA]</scope>
    <source>
        <strain evidence="10 11">CGMCC 1.05381</strain>
    </source>
</reference>
<dbReference type="InterPro" id="IPR050487">
    <property type="entry name" value="FtsQ_DivIB"/>
</dbReference>
<keyword evidence="7" id="KW-0131">Cell cycle</keyword>
<evidence type="ECO:0000313" key="11">
    <source>
        <dbReference type="Proteomes" id="UP000219440"/>
    </source>
</evidence>
<keyword evidence="11" id="KW-1185">Reference proteome</keyword>
<accession>A0A2C8ZUJ0</accession>
<dbReference type="RefSeq" id="WP_097061038.1">
    <property type="nucleotide sequence ID" value="NZ_BMLC01000005.1"/>
</dbReference>
<organism evidence="10 11">
    <name type="scientific">Salinibacterium xinjiangense</name>
    <dbReference type="NCBI Taxonomy" id="386302"/>
    <lineage>
        <taxon>Bacteria</taxon>
        <taxon>Bacillati</taxon>
        <taxon>Actinomycetota</taxon>
        <taxon>Actinomycetes</taxon>
        <taxon>Micrococcales</taxon>
        <taxon>Microbacteriaceae</taxon>
        <taxon>Salinibacterium</taxon>
    </lineage>
</organism>
<dbReference type="PROSITE" id="PS51779">
    <property type="entry name" value="POTRA"/>
    <property type="match status" value="1"/>
</dbReference>
<dbReference type="Gene3D" id="3.10.20.310">
    <property type="entry name" value="membrane protein fhac"/>
    <property type="match status" value="1"/>
</dbReference>
<dbReference type="InterPro" id="IPR013685">
    <property type="entry name" value="POTRA_FtsQ_type"/>
</dbReference>
<protein>
    <submittedName>
        <fullName evidence="10">Cell division protein FtsQ</fullName>
    </submittedName>
</protein>
<feature type="transmembrane region" description="Helical" evidence="8">
    <location>
        <begin position="27"/>
        <end position="49"/>
    </location>
</feature>
<gene>
    <name evidence="10" type="ORF">SAMN06296378_1928</name>
</gene>